<keyword evidence="2" id="KW-1185">Reference proteome</keyword>
<dbReference type="AlphaFoldDB" id="A0A1L0CNC6"/>
<organism evidence="1 2">
    <name type="scientific">Hanseniaspora guilliermondii</name>
    <dbReference type="NCBI Taxonomy" id="56406"/>
    <lineage>
        <taxon>Eukaryota</taxon>
        <taxon>Fungi</taxon>
        <taxon>Dikarya</taxon>
        <taxon>Ascomycota</taxon>
        <taxon>Saccharomycotina</taxon>
        <taxon>Saccharomycetes</taxon>
        <taxon>Saccharomycodales</taxon>
        <taxon>Saccharomycodaceae</taxon>
        <taxon>Hanseniaspora</taxon>
    </lineage>
</organism>
<dbReference type="EMBL" id="FQNF01000035">
    <property type="protein sequence ID" value="SGZ39953.1"/>
    <property type="molecule type" value="Genomic_DNA"/>
</dbReference>
<proteinExistence type="predicted"/>
<reference evidence="2" key="1">
    <citation type="submission" date="2016-11" db="EMBL/GenBank/DDBJ databases">
        <authorList>
            <person name="Guldener U."/>
        </authorList>
    </citation>
    <scope>NUCLEOTIDE SEQUENCE [LARGE SCALE GENOMIC DNA]</scope>
</reference>
<protein>
    <submittedName>
        <fullName evidence="1">Uncharacterized protein</fullName>
    </submittedName>
</protein>
<evidence type="ECO:0000313" key="1">
    <source>
        <dbReference type="EMBL" id="SGZ39953.1"/>
    </source>
</evidence>
<dbReference type="OrthoDB" id="10317773at2759"/>
<gene>
    <name evidence="1" type="ORF">HGUI_02153</name>
</gene>
<dbReference type="VEuPathDB" id="FungiDB:HGUI_02153"/>
<dbReference type="Proteomes" id="UP000183365">
    <property type="component" value="Unassembled WGS sequence"/>
</dbReference>
<name>A0A1L0CNC6_9ASCO</name>
<accession>A0A1L0CNC6</accession>
<evidence type="ECO:0000313" key="2">
    <source>
        <dbReference type="Proteomes" id="UP000183365"/>
    </source>
</evidence>
<sequence>MTQYQLLDYSANRFKEEAEKWTTQDLNTSKFIKVAYNNLGMCYDKIEAVSPDLIYNTIDMLNALVNKVMGESIPNNEFVPICLIHMAKLFKINGFIYLKSIVTSNSEDFYLYYKKSKYCFLNYYGTLKLALNEEPSEKYACKEYLVLCEIVFNVAKLFQSYNSIREDLVYSNRDFPDIDIDKTLCDLKIFKILPITSYSYAIHIILKVHQLHLQNNVGDSLGYAQVCIKKLLENNEYFETVNDYRKKVDIITKNKKGQRLKSVAFKLKRKHTIKLSMNKKTNYTLMERGFFDTFIKDMCIPLLFLIISNLEDMNNNVSFQSIKPIEEVQEELDTSLITSLVKEVKVTTQKNVEDTDLIFKYKWKIVNGCLISI</sequence>